<dbReference type="EMBL" id="KN880499">
    <property type="protein sequence ID" value="KIY68630.1"/>
    <property type="molecule type" value="Genomic_DNA"/>
</dbReference>
<dbReference type="OrthoDB" id="549353at2759"/>
<dbReference type="Proteomes" id="UP000054007">
    <property type="component" value="Unassembled WGS sequence"/>
</dbReference>
<dbReference type="GO" id="GO:0004540">
    <property type="term" value="F:RNA nuclease activity"/>
    <property type="evidence" value="ECO:0007669"/>
    <property type="project" value="InterPro"/>
</dbReference>
<evidence type="ECO:0000256" key="1">
    <source>
        <dbReference type="SAM" id="MobiDB-lite"/>
    </source>
</evidence>
<dbReference type="GO" id="GO:0010468">
    <property type="term" value="P:regulation of gene expression"/>
    <property type="evidence" value="ECO:0007669"/>
    <property type="project" value="InterPro"/>
</dbReference>
<dbReference type="GO" id="GO:0005777">
    <property type="term" value="C:peroxisome"/>
    <property type="evidence" value="ECO:0007669"/>
    <property type="project" value="InterPro"/>
</dbReference>
<dbReference type="PANTHER" id="PTHR14379">
    <property type="entry name" value="LIMKAIN B LKAP"/>
    <property type="match status" value="1"/>
</dbReference>
<feature type="compositionally biased region" description="Low complexity" evidence="1">
    <location>
        <begin position="269"/>
        <end position="285"/>
    </location>
</feature>
<dbReference type="CDD" id="cd10910">
    <property type="entry name" value="PIN_limkain_b1_N_like"/>
    <property type="match status" value="1"/>
</dbReference>
<gene>
    <name evidence="3" type="ORF">CYLTODRAFT_374147</name>
</gene>
<protein>
    <submittedName>
        <fullName evidence="3">DUF537-domain-containing protein</fullName>
    </submittedName>
</protein>
<evidence type="ECO:0000313" key="4">
    <source>
        <dbReference type="Proteomes" id="UP000054007"/>
    </source>
</evidence>
<dbReference type="InterPro" id="IPR024768">
    <property type="entry name" value="Marf1"/>
</dbReference>
<sequence length="366" mass="39147">MSSSRRVGVFWDVENCQAPSGASGYSLVTNIRGAIQDEIGPISSFKAYLDTEQQSRPQLRSELQLSAVTLVDTPHNGHKNVADQMMLVDIMAYALDGEPSSTSLVLITGDQDFAYAVAFLRMRGYPVTIIGPVKRSASLFAHASVKIDWNTICQGVVPPPDWPSAAPKTPPSRPPFLPSANPFNAISKTSIFGTIPRPAVPSSSAVPSRFGNPYVSSIFGLPTPTSPPASIPNTSEEKGNPSLPTSWGAGASEPSTSESENDTPEDSDSNASTSQASSSRGSSLSDWELPSHYRPLIKALNKCRAQGNNKPLRSTIGIELGPQVYKAAGVDKFKTYIELAVQDDIVQIGGSDGFAWITLNKKYRST</sequence>
<dbReference type="AlphaFoldDB" id="A0A0D7BEM0"/>
<evidence type="ECO:0000313" key="3">
    <source>
        <dbReference type="EMBL" id="KIY68630.1"/>
    </source>
</evidence>
<dbReference type="Gene3D" id="3.40.50.1010">
    <property type="entry name" value="5'-nuclease"/>
    <property type="match status" value="1"/>
</dbReference>
<dbReference type="GO" id="GO:1905762">
    <property type="term" value="F:CCR4-NOT complex binding"/>
    <property type="evidence" value="ECO:0007669"/>
    <property type="project" value="TreeGrafter"/>
</dbReference>
<keyword evidence="4" id="KW-1185">Reference proteome</keyword>
<proteinExistence type="predicted"/>
<name>A0A0D7BEM0_9AGAR</name>
<organism evidence="3 4">
    <name type="scientific">Cylindrobasidium torrendii FP15055 ss-10</name>
    <dbReference type="NCBI Taxonomy" id="1314674"/>
    <lineage>
        <taxon>Eukaryota</taxon>
        <taxon>Fungi</taxon>
        <taxon>Dikarya</taxon>
        <taxon>Basidiomycota</taxon>
        <taxon>Agaricomycotina</taxon>
        <taxon>Agaricomycetes</taxon>
        <taxon>Agaricomycetidae</taxon>
        <taxon>Agaricales</taxon>
        <taxon>Marasmiineae</taxon>
        <taxon>Physalacriaceae</taxon>
        <taxon>Cylindrobasidium</taxon>
    </lineage>
</organism>
<feature type="compositionally biased region" description="Pro residues" evidence="1">
    <location>
        <begin position="160"/>
        <end position="177"/>
    </location>
</feature>
<dbReference type="PANTHER" id="PTHR14379:SF3">
    <property type="entry name" value="MEIOSIS REGULATOR AND MRNA STABILITY FACTOR 1"/>
    <property type="match status" value="1"/>
</dbReference>
<reference evidence="3 4" key="1">
    <citation type="journal article" date="2015" name="Fungal Genet. Biol.">
        <title>Evolution of novel wood decay mechanisms in Agaricales revealed by the genome sequences of Fistulina hepatica and Cylindrobasidium torrendii.</title>
        <authorList>
            <person name="Floudas D."/>
            <person name="Held B.W."/>
            <person name="Riley R."/>
            <person name="Nagy L.G."/>
            <person name="Koehler G."/>
            <person name="Ransdell A.S."/>
            <person name="Younus H."/>
            <person name="Chow J."/>
            <person name="Chiniquy J."/>
            <person name="Lipzen A."/>
            <person name="Tritt A."/>
            <person name="Sun H."/>
            <person name="Haridas S."/>
            <person name="LaButti K."/>
            <person name="Ohm R.A."/>
            <person name="Kues U."/>
            <person name="Blanchette R.A."/>
            <person name="Grigoriev I.V."/>
            <person name="Minto R.E."/>
            <person name="Hibbett D.S."/>
        </authorList>
    </citation>
    <scope>NUCLEOTIDE SEQUENCE [LARGE SCALE GENOMIC DNA]</scope>
    <source>
        <strain evidence="3 4">FP15055 ss-10</strain>
    </source>
</reference>
<feature type="compositionally biased region" description="Acidic residues" evidence="1">
    <location>
        <begin position="259"/>
        <end position="268"/>
    </location>
</feature>
<evidence type="ECO:0000259" key="2">
    <source>
        <dbReference type="Pfam" id="PF01936"/>
    </source>
</evidence>
<feature type="region of interest" description="Disordered" evidence="1">
    <location>
        <begin position="160"/>
        <end position="180"/>
    </location>
</feature>
<feature type="domain" description="NYN" evidence="2">
    <location>
        <begin position="6"/>
        <end position="143"/>
    </location>
</feature>
<dbReference type="InterPro" id="IPR021139">
    <property type="entry name" value="NYN"/>
</dbReference>
<dbReference type="STRING" id="1314674.A0A0D7BEM0"/>
<dbReference type="Pfam" id="PF01936">
    <property type="entry name" value="NYN"/>
    <property type="match status" value="1"/>
</dbReference>
<feature type="region of interest" description="Disordered" evidence="1">
    <location>
        <begin position="225"/>
        <end position="286"/>
    </location>
</feature>
<accession>A0A0D7BEM0</accession>